<accession>A0ABS1DJF4</accession>
<comment type="caution">
    <text evidence="2">The sequence shown here is derived from an EMBL/GenBank/DDBJ whole genome shotgun (WGS) entry which is preliminary data.</text>
</comment>
<reference evidence="2 3" key="1">
    <citation type="journal article" date="2020" name="Microorganisms">
        <title>Osmotic Adaptation and Compatible Solute Biosynthesis of Phototrophic Bacteria as Revealed from Genome Analyses.</title>
        <authorList>
            <person name="Imhoff J.F."/>
            <person name="Rahn T."/>
            <person name="Kunzel S."/>
            <person name="Keller A."/>
            <person name="Neulinger S.C."/>
        </authorList>
    </citation>
    <scope>NUCLEOTIDE SEQUENCE [LARGE SCALE GENOMIC DNA]</scope>
    <source>
        <strain evidence="2 3">DSM 9895</strain>
    </source>
</reference>
<name>A0ABS1DJF4_9PROT</name>
<feature type="compositionally biased region" description="Basic and acidic residues" evidence="1">
    <location>
        <begin position="18"/>
        <end position="33"/>
    </location>
</feature>
<feature type="region of interest" description="Disordered" evidence="1">
    <location>
        <begin position="1"/>
        <end position="33"/>
    </location>
</feature>
<organism evidence="2 3">
    <name type="scientific">Rhodovibrio sodomensis</name>
    <dbReference type="NCBI Taxonomy" id="1088"/>
    <lineage>
        <taxon>Bacteria</taxon>
        <taxon>Pseudomonadati</taxon>
        <taxon>Pseudomonadota</taxon>
        <taxon>Alphaproteobacteria</taxon>
        <taxon>Rhodospirillales</taxon>
        <taxon>Rhodovibrionaceae</taxon>
        <taxon>Rhodovibrio</taxon>
    </lineage>
</organism>
<gene>
    <name evidence="2" type="ORF">CKO28_15860</name>
</gene>
<keyword evidence="3" id="KW-1185">Reference proteome</keyword>
<evidence type="ECO:0008006" key="4">
    <source>
        <dbReference type="Google" id="ProtNLM"/>
    </source>
</evidence>
<protein>
    <recommendedName>
        <fullName evidence="4">CopG family transcriptional regulator</fullName>
    </recommendedName>
</protein>
<dbReference type="Proteomes" id="UP001296873">
    <property type="component" value="Unassembled WGS sequence"/>
</dbReference>
<sequence>MAKKPNVQIRAPGQADTPAEKPEAAPTETPERDPRVALTVKVSALDYERLMLLKARKRRPVQALTEAAIKDMLDNEGV</sequence>
<evidence type="ECO:0000256" key="1">
    <source>
        <dbReference type="SAM" id="MobiDB-lite"/>
    </source>
</evidence>
<evidence type="ECO:0000313" key="2">
    <source>
        <dbReference type="EMBL" id="MBK1669515.1"/>
    </source>
</evidence>
<dbReference type="EMBL" id="NRRL01000051">
    <property type="protein sequence ID" value="MBK1669515.1"/>
    <property type="molecule type" value="Genomic_DNA"/>
</dbReference>
<dbReference type="RefSeq" id="WP_200341847.1">
    <property type="nucleotide sequence ID" value="NZ_NRRL01000051.1"/>
</dbReference>
<evidence type="ECO:0000313" key="3">
    <source>
        <dbReference type="Proteomes" id="UP001296873"/>
    </source>
</evidence>
<proteinExistence type="predicted"/>